<keyword evidence="3" id="KW-1185">Reference proteome</keyword>
<reference evidence="2 3" key="1">
    <citation type="submission" date="2016-03" db="EMBL/GenBank/DDBJ databases">
        <title>Comparative genomics of the ectomycorrhizal sister species Rhizopogon vinicolor and Rhizopogon vesiculosus (Basidiomycota: Boletales) reveals a divergence of the mating type B locus.</title>
        <authorList>
            <person name="Mujic A.B."/>
            <person name="Kuo A."/>
            <person name="Tritt A."/>
            <person name="Lipzen A."/>
            <person name="Chen C."/>
            <person name="Johnson J."/>
            <person name="Sharma A."/>
            <person name="Barry K."/>
            <person name="Grigoriev I.V."/>
            <person name="Spatafora J.W."/>
        </authorList>
    </citation>
    <scope>NUCLEOTIDE SEQUENCE [LARGE SCALE GENOMIC DNA]</scope>
    <source>
        <strain evidence="2 3">AM-OR11-056</strain>
    </source>
</reference>
<dbReference type="Proteomes" id="UP000183567">
    <property type="component" value="Unassembled WGS sequence"/>
</dbReference>
<evidence type="ECO:0000256" key="1">
    <source>
        <dbReference type="SAM" id="MobiDB-lite"/>
    </source>
</evidence>
<dbReference type="EMBL" id="LVVM01006583">
    <property type="protein sequence ID" value="OJA07705.1"/>
    <property type="molecule type" value="Genomic_DNA"/>
</dbReference>
<feature type="compositionally biased region" description="Basic residues" evidence="1">
    <location>
        <begin position="85"/>
        <end position="102"/>
    </location>
</feature>
<evidence type="ECO:0000313" key="3">
    <source>
        <dbReference type="Proteomes" id="UP000183567"/>
    </source>
</evidence>
<comment type="caution">
    <text evidence="2">The sequence shown here is derived from an EMBL/GenBank/DDBJ whole genome shotgun (WGS) entry which is preliminary data.</text>
</comment>
<evidence type="ECO:0000313" key="2">
    <source>
        <dbReference type="EMBL" id="OJA07705.1"/>
    </source>
</evidence>
<protein>
    <submittedName>
        <fullName evidence="2">Uncharacterized protein</fullName>
    </submittedName>
</protein>
<organism evidence="2 3">
    <name type="scientific">Rhizopogon vesiculosus</name>
    <dbReference type="NCBI Taxonomy" id="180088"/>
    <lineage>
        <taxon>Eukaryota</taxon>
        <taxon>Fungi</taxon>
        <taxon>Dikarya</taxon>
        <taxon>Basidiomycota</taxon>
        <taxon>Agaricomycotina</taxon>
        <taxon>Agaricomycetes</taxon>
        <taxon>Agaricomycetidae</taxon>
        <taxon>Boletales</taxon>
        <taxon>Suillineae</taxon>
        <taxon>Rhizopogonaceae</taxon>
        <taxon>Rhizopogon</taxon>
    </lineage>
</organism>
<feature type="region of interest" description="Disordered" evidence="1">
    <location>
        <begin position="1"/>
        <end position="23"/>
    </location>
</feature>
<dbReference type="AlphaFoldDB" id="A0A1J8Q1W2"/>
<dbReference type="Pfam" id="PF10346">
    <property type="entry name" value="Con-6"/>
    <property type="match status" value="1"/>
</dbReference>
<dbReference type="OrthoDB" id="3353448at2759"/>
<name>A0A1J8Q1W2_9AGAM</name>
<accession>A0A1J8Q1W2</accession>
<dbReference type="InterPro" id="IPR018824">
    <property type="entry name" value="Conidiation-specific_6"/>
</dbReference>
<gene>
    <name evidence="2" type="ORF">AZE42_01868</name>
</gene>
<sequence length="102" mass="11797">MNLFQTNERERDHTSSARRRFPIFGKTKTRVAGGHKAVLPNRRTSRRGRNHAKQDHRPVGNLGSGETHLPFMTKVKRALGMQSTPRKKRQSNNRQKRRSALL</sequence>
<feature type="region of interest" description="Disordered" evidence="1">
    <location>
        <begin position="41"/>
        <end position="102"/>
    </location>
</feature>
<proteinExistence type="predicted"/>